<gene>
    <name evidence="7" type="ORF">SAMN05661096_02072</name>
</gene>
<dbReference type="InterPro" id="IPR009908">
    <property type="entry name" value="Methylamine_util_MauE"/>
</dbReference>
<dbReference type="RefSeq" id="WP_085516989.1">
    <property type="nucleotide sequence ID" value="NZ_FXAW01000004.1"/>
</dbReference>
<evidence type="ECO:0000256" key="3">
    <source>
        <dbReference type="ARBA" id="ARBA00022989"/>
    </source>
</evidence>
<dbReference type="STRING" id="1028.SAMN05661096_02072"/>
<dbReference type="NCBIfam" id="NF045576">
    <property type="entry name" value="BT_3928_fam"/>
    <property type="match status" value="1"/>
</dbReference>
<feature type="transmembrane region" description="Helical" evidence="5">
    <location>
        <begin position="154"/>
        <end position="172"/>
    </location>
</feature>
<dbReference type="Pfam" id="PF07291">
    <property type="entry name" value="MauE"/>
    <property type="match status" value="1"/>
</dbReference>
<keyword evidence="2 5" id="KW-0812">Transmembrane</keyword>
<name>A0A1X7JX45_9BACT</name>
<evidence type="ECO:0000256" key="1">
    <source>
        <dbReference type="ARBA" id="ARBA00004141"/>
    </source>
</evidence>
<evidence type="ECO:0000313" key="8">
    <source>
        <dbReference type="Proteomes" id="UP000193804"/>
    </source>
</evidence>
<dbReference type="GO" id="GO:0016020">
    <property type="term" value="C:membrane"/>
    <property type="evidence" value="ECO:0007669"/>
    <property type="project" value="UniProtKB-SubCell"/>
</dbReference>
<evidence type="ECO:0000256" key="4">
    <source>
        <dbReference type="ARBA" id="ARBA00023136"/>
    </source>
</evidence>
<dbReference type="OrthoDB" id="9809429at2"/>
<proteinExistence type="predicted"/>
<keyword evidence="4 5" id="KW-0472">Membrane</keyword>
<keyword evidence="3 5" id="KW-1133">Transmembrane helix</keyword>
<reference evidence="8" key="1">
    <citation type="submission" date="2017-04" db="EMBL/GenBank/DDBJ databases">
        <authorList>
            <person name="Varghese N."/>
            <person name="Submissions S."/>
        </authorList>
    </citation>
    <scope>NUCLEOTIDE SEQUENCE [LARGE SCALE GENOMIC DNA]</scope>
    <source>
        <strain evidence="8">DSM 4125</strain>
    </source>
</reference>
<feature type="transmembrane region" description="Helical" evidence="5">
    <location>
        <begin position="55"/>
        <end position="76"/>
    </location>
</feature>
<feature type="transmembrane region" description="Helical" evidence="5">
    <location>
        <begin position="7"/>
        <end position="25"/>
    </location>
</feature>
<protein>
    <recommendedName>
        <fullName evidence="6">Methylamine utilisation protein MauE domain-containing protein</fullName>
    </recommendedName>
</protein>
<accession>A0A1X7JX45</accession>
<dbReference type="EMBL" id="FXAW01000004">
    <property type="protein sequence ID" value="SMG33086.1"/>
    <property type="molecule type" value="Genomic_DNA"/>
</dbReference>
<keyword evidence="8" id="KW-1185">Reference proteome</keyword>
<feature type="transmembrane region" description="Helical" evidence="5">
    <location>
        <begin position="124"/>
        <end position="142"/>
    </location>
</feature>
<feature type="transmembrane region" description="Helical" evidence="5">
    <location>
        <begin position="83"/>
        <end position="104"/>
    </location>
</feature>
<evidence type="ECO:0000256" key="2">
    <source>
        <dbReference type="ARBA" id="ARBA00022692"/>
    </source>
</evidence>
<sequence>MKVLVDIIRYIVGGLFIFSGLVKVVDPVGTAIKLEEYFAVFAGDIASFFSVFEPYALVIGIVLNVIEVTLGVALIIRWRVRYTMNLLSIMIIFFTFLTFYTAYFNKVTDCGCFGDAITLTPWQSFTKDIILVILIGFLYLNIKRIKESTFGPKNIIVICTTVVSLLLCIYSVKHLPIIDFRAYKVGTNIPDAMKAKENPQFQYTFEKNGEELKSYEYKSEEEGYTLVGHEITNTEASTPKITDFATWNESGDKTENVLSGQKLWIVAYDISKANTEGLIDINDLLSRLSPEIEPIILTSSSAEDVLRIRAERGMKTDFYYADATVLKTIIRSNPGLVLVEDGTIKAKWHFNDVPDPFEITQKLD</sequence>
<comment type="subcellular location">
    <subcellularLocation>
        <location evidence="1">Membrane</location>
        <topology evidence="1">Multi-pass membrane protein</topology>
    </subcellularLocation>
</comment>
<dbReference type="AlphaFoldDB" id="A0A1X7JX45"/>
<evidence type="ECO:0000259" key="6">
    <source>
        <dbReference type="Pfam" id="PF07291"/>
    </source>
</evidence>
<evidence type="ECO:0000313" key="7">
    <source>
        <dbReference type="EMBL" id="SMG33086.1"/>
    </source>
</evidence>
<feature type="domain" description="Methylamine utilisation protein MauE" evidence="6">
    <location>
        <begin position="1"/>
        <end position="139"/>
    </location>
</feature>
<dbReference type="Proteomes" id="UP000193804">
    <property type="component" value="Unassembled WGS sequence"/>
</dbReference>
<dbReference type="GO" id="GO:0030416">
    <property type="term" value="P:methylamine metabolic process"/>
    <property type="evidence" value="ECO:0007669"/>
    <property type="project" value="InterPro"/>
</dbReference>
<evidence type="ECO:0000256" key="5">
    <source>
        <dbReference type="SAM" id="Phobius"/>
    </source>
</evidence>
<organism evidence="7 8">
    <name type="scientific">Marivirga sericea</name>
    <dbReference type="NCBI Taxonomy" id="1028"/>
    <lineage>
        <taxon>Bacteria</taxon>
        <taxon>Pseudomonadati</taxon>
        <taxon>Bacteroidota</taxon>
        <taxon>Cytophagia</taxon>
        <taxon>Cytophagales</taxon>
        <taxon>Marivirgaceae</taxon>
        <taxon>Marivirga</taxon>
    </lineage>
</organism>